<organism evidence="4 5">
    <name type="scientific">Gordonia neofelifaecis NRRL B-59395</name>
    <dbReference type="NCBI Taxonomy" id="644548"/>
    <lineage>
        <taxon>Bacteria</taxon>
        <taxon>Bacillati</taxon>
        <taxon>Actinomycetota</taxon>
        <taxon>Actinomycetes</taxon>
        <taxon>Mycobacteriales</taxon>
        <taxon>Gordoniaceae</taxon>
        <taxon>Gordonia</taxon>
    </lineage>
</organism>
<dbReference type="STRING" id="644548.SCNU_15809"/>
<feature type="domain" description="Peptidase S33 tripeptidyl aminopeptidase-like C-terminal" evidence="3">
    <location>
        <begin position="405"/>
        <end position="498"/>
    </location>
</feature>
<dbReference type="Pfam" id="PF08386">
    <property type="entry name" value="Abhydrolase_4"/>
    <property type="match status" value="1"/>
</dbReference>
<dbReference type="SUPFAM" id="SSF53474">
    <property type="entry name" value="alpha/beta-Hydrolases"/>
    <property type="match status" value="1"/>
</dbReference>
<dbReference type="RefSeq" id="WP_009680358.1">
    <property type="nucleotide sequence ID" value="NZ_AEUD01000015.1"/>
</dbReference>
<evidence type="ECO:0000256" key="1">
    <source>
        <dbReference type="SAM" id="MobiDB-lite"/>
    </source>
</evidence>
<dbReference type="Pfam" id="PF00561">
    <property type="entry name" value="Abhydrolase_1"/>
    <property type="match status" value="1"/>
</dbReference>
<dbReference type="InterPro" id="IPR013595">
    <property type="entry name" value="Pept_S33_TAP-like_C"/>
</dbReference>
<evidence type="ECO:0008006" key="6">
    <source>
        <dbReference type="Google" id="ProtNLM"/>
    </source>
</evidence>
<sequence>MAAGVLTSVALVAGCAVGPDTGPDIVRGDHGDQKSTEVPRQPELQAPRNDLNWSPCAGKIAERYGVKAPEGVRLDCARYDAPVDPSKPGGATVKIGVVRAKTAATPADAVPLVLTSGEDMPSSRTLLSFASGDGHAALDRQPIVAVDHRGIGTSGLIDCMTTTQRGTYDTNAAGDDRDVAARAEKLSEAARTGADQCNDTLSPDQLAYSAAAAGEDLEQLRQRWDVDRLAVLSVGTGSSVALAFAAAHPDQVGRLVLDSPVGYNVDARAAAASRARGLQATLTAFLQRCAGAGCSLGANGAATLGRLMSTGAAGQGDALSDTQVLDAVTTALAVGDTSPAGLKELSAALTAADRGDTAALRALSDAARSLRLADGQVVARCNDMRGRPGTDEIPAIARDWSGQSPLTGTTTALDLVRCDGWGVTDSPPAPDHFAVNPLILVGRNDPVNGADAAADLTPLMLAANTAPTTVTWDGLGYSVAANSRCAGDLIGEYLGSAPLGAPTERACPA</sequence>
<comment type="caution">
    <text evidence="4">The sequence shown here is derived from an EMBL/GenBank/DDBJ whole genome shotgun (WGS) entry which is preliminary data.</text>
</comment>
<dbReference type="GO" id="GO:0003824">
    <property type="term" value="F:catalytic activity"/>
    <property type="evidence" value="ECO:0007669"/>
    <property type="project" value="UniProtKB-ARBA"/>
</dbReference>
<feature type="region of interest" description="Disordered" evidence="1">
    <location>
        <begin position="20"/>
        <end position="51"/>
    </location>
</feature>
<dbReference type="EMBL" id="AEUD01000015">
    <property type="protein sequence ID" value="EGD53951.1"/>
    <property type="molecule type" value="Genomic_DNA"/>
</dbReference>
<dbReference type="Proteomes" id="UP000035065">
    <property type="component" value="Unassembled WGS sequence"/>
</dbReference>
<evidence type="ECO:0000259" key="3">
    <source>
        <dbReference type="Pfam" id="PF08386"/>
    </source>
</evidence>
<dbReference type="Gene3D" id="3.40.50.1820">
    <property type="entry name" value="alpha/beta hydrolase"/>
    <property type="match status" value="1"/>
</dbReference>
<feature type="compositionally biased region" description="Basic and acidic residues" evidence="1">
    <location>
        <begin position="26"/>
        <end position="37"/>
    </location>
</feature>
<feature type="domain" description="AB hydrolase-1" evidence="2">
    <location>
        <begin position="137"/>
        <end position="290"/>
    </location>
</feature>
<dbReference type="InterPro" id="IPR000073">
    <property type="entry name" value="AB_hydrolase_1"/>
</dbReference>
<protein>
    <recommendedName>
        <fullName evidence="6">Hydrolase</fullName>
    </recommendedName>
</protein>
<evidence type="ECO:0000313" key="5">
    <source>
        <dbReference type="Proteomes" id="UP000035065"/>
    </source>
</evidence>
<proteinExistence type="predicted"/>
<name>F1YML6_9ACTN</name>
<reference evidence="4 5" key="1">
    <citation type="journal article" date="2011" name="J. Bacteriol.">
        <title>Draft Genome Sequence of Gordonia neofelifaecis NRRL B-59395, a Cholesterol-Degrading Actinomycete.</title>
        <authorList>
            <person name="Ge F."/>
            <person name="Li W."/>
            <person name="Chen G."/>
            <person name="Liu Y."/>
            <person name="Zhang G."/>
            <person name="Yong B."/>
            <person name="Wang Q."/>
            <person name="Wang N."/>
            <person name="Huang Z."/>
            <person name="Li W."/>
            <person name="Wang J."/>
            <person name="Wu C."/>
            <person name="Xie Q."/>
            <person name="Liu G."/>
        </authorList>
    </citation>
    <scope>NUCLEOTIDE SEQUENCE [LARGE SCALE GENOMIC DNA]</scope>
    <source>
        <strain evidence="4 5">NRRL B-59395</strain>
    </source>
</reference>
<dbReference type="InterPro" id="IPR029058">
    <property type="entry name" value="AB_hydrolase_fold"/>
</dbReference>
<accession>F1YML6</accession>
<dbReference type="eggNOG" id="COG0596">
    <property type="taxonomic scope" value="Bacteria"/>
</dbReference>
<evidence type="ECO:0000259" key="2">
    <source>
        <dbReference type="Pfam" id="PF00561"/>
    </source>
</evidence>
<evidence type="ECO:0000313" key="4">
    <source>
        <dbReference type="EMBL" id="EGD53951.1"/>
    </source>
</evidence>
<gene>
    <name evidence="4" type="ORF">SCNU_15809</name>
</gene>
<dbReference type="AlphaFoldDB" id="F1YML6"/>
<keyword evidence="5" id="KW-1185">Reference proteome</keyword>